<reference evidence="4 5" key="1">
    <citation type="journal article" date="2019" name="Int. J. Syst. Evol. Microbiol.">
        <title>The Global Catalogue of Microorganisms (GCM) 10K type strain sequencing project: providing services to taxonomists for standard genome sequencing and annotation.</title>
        <authorList>
            <consortium name="The Broad Institute Genomics Platform"/>
            <consortium name="The Broad Institute Genome Sequencing Center for Infectious Disease"/>
            <person name="Wu L."/>
            <person name="Ma J."/>
        </authorList>
    </citation>
    <scope>NUCLEOTIDE SEQUENCE [LARGE SCALE GENOMIC DNA]</scope>
    <source>
        <strain evidence="4 5">JCM 15089</strain>
    </source>
</reference>
<dbReference type="RefSeq" id="WP_166936608.1">
    <property type="nucleotide sequence ID" value="NZ_BAAADD010000007.1"/>
</dbReference>
<keyword evidence="5" id="KW-1185">Reference proteome</keyword>
<evidence type="ECO:0000256" key="1">
    <source>
        <dbReference type="SAM" id="SignalP"/>
    </source>
</evidence>
<dbReference type="Proteomes" id="UP001499951">
    <property type="component" value="Unassembled WGS sequence"/>
</dbReference>
<gene>
    <name evidence="4" type="ORF">GCM10008942_26060</name>
</gene>
<dbReference type="Gene3D" id="3.40.50.1110">
    <property type="entry name" value="SGNH hydrolase"/>
    <property type="match status" value="1"/>
</dbReference>
<proteinExistence type="predicted"/>
<dbReference type="Pfam" id="PF17996">
    <property type="entry name" value="CE2_N"/>
    <property type="match status" value="1"/>
</dbReference>
<dbReference type="SUPFAM" id="SSF52266">
    <property type="entry name" value="SGNH hydrolase"/>
    <property type="match status" value="1"/>
</dbReference>
<evidence type="ECO:0000259" key="2">
    <source>
        <dbReference type="Pfam" id="PF13472"/>
    </source>
</evidence>
<dbReference type="InterPro" id="IPR036514">
    <property type="entry name" value="SGNH_hydro_sf"/>
</dbReference>
<comment type="caution">
    <text evidence="4">The sequence shown here is derived from an EMBL/GenBank/DDBJ whole genome shotgun (WGS) entry which is preliminary data.</text>
</comment>
<feature type="domain" description="SGNH hydrolase-type esterase" evidence="2">
    <location>
        <begin position="153"/>
        <end position="324"/>
    </location>
</feature>
<dbReference type="Pfam" id="PF13472">
    <property type="entry name" value="Lipase_GDSL_2"/>
    <property type="match status" value="1"/>
</dbReference>
<dbReference type="PANTHER" id="PTHR37834:SF2">
    <property type="entry name" value="ESTERASE, SGNH HYDROLASE-TYPE"/>
    <property type="match status" value="1"/>
</dbReference>
<dbReference type="CDD" id="cd01831">
    <property type="entry name" value="Endoglucanase_E_like"/>
    <property type="match status" value="1"/>
</dbReference>
<sequence length="372" mass="40478">MKRAACFVLAASALTTAAFADAALPLYIGGRAVPKIVKVESGSWFSPDTEATTYTYQWPGVYFEAAFTGDRVAVKVDDTENNLYVWIDGVHRLTLTRPGKTTVALKDLGAGRHVVRLEKASETQGTTGRFEGFTVPEKADVLPAPTYTRAIEFIGDSYTVGYGNQSRGQTCTTDDVRDTTDTSRAWGPAVAKHFNAAYRINAFSGRGIVRNYNGIAAGDTLPYLYKFALFDHSVAADDVGWTPDVVIVGLGTNDFSTPLNPGEKWATRDALHADYVRTYADFVKSLRAKYPNAHIVMMAPDNNANETANNMKAAAALAQSEGVADLETVIFTGLDWMACHYHPSLKDEDILSKLVIERLNQLPKFAPAVAAQ</sequence>
<dbReference type="GO" id="GO:0016787">
    <property type="term" value="F:hydrolase activity"/>
    <property type="evidence" value="ECO:0007669"/>
    <property type="project" value="UniProtKB-KW"/>
</dbReference>
<dbReference type="InterPro" id="IPR013830">
    <property type="entry name" value="SGNH_hydro"/>
</dbReference>
<dbReference type="Gene3D" id="2.60.120.260">
    <property type="entry name" value="Galactose-binding domain-like"/>
    <property type="match status" value="1"/>
</dbReference>
<accession>A0ABN1EX36</accession>
<dbReference type="InterPro" id="IPR040794">
    <property type="entry name" value="CE2_N"/>
</dbReference>
<protein>
    <submittedName>
        <fullName evidence="4">SGNH/GDSL hydrolase family protein</fullName>
    </submittedName>
</protein>
<organism evidence="4 5">
    <name type="scientific">Rhizomicrobium electricum</name>
    <dbReference type="NCBI Taxonomy" id="480070"/>
    <lineage>
        <taxon>Bacteria</taxon>
        <taxon>Pseudomonadati</taxon>
        <taxon>Pseudomonadota</taxon>
        <taxon>Alphaproteobacteria</taxon>
        <taxon>Micropepsales</taxon>
        <taxon>Micropepsaceae</taxon>
        <taxon>Rhizomicrobium</taxon>
    </lineage>
</organism>
<evidence type="ECO:0000313" key="4">
    <source>
        <dbReference type="EMBL" id="GAA0576026.1"/>
    </source>
</evidence>
<dbReference type="EMBL" id="BAAADD010000007">
    <property type="protein sequence ID" value="GAA0576026.1"/>
    <property type="molecule type" value="Genomic_DNA"/>
</dbReference>
<keyword evidence="1" id="KW-0732">Signal</keyword>
<feature type="chain" id="PRO_5046098318" evidence="1">
    <location>
        <begin position="21"/>
        <end position="372"/>
    </location>
</feature>
<feature type="signal peptide" evidence="1">
    <location>
        <begin position="1"/>
        <end position="20"/>
    </location>
</feature>
<evidence type="ECO:0000259" key="3">
    <source>
        <dbReference type="Pfam" id="PF17996"/>
    </source>
</evidence>
<dbReference type="InterPro" id="IPR052762">
    <property type="entry name" value="PCW_deacetylase/CE"/>
</dbReference>
<dbReference type="PANTHER" id="PTHR37834">
    <property type="entry name" value="GDSL-LIKE LIPASE/ACYLHYDROLASE DOMAIN PROTEIN (AFU_ORTHOLOGUE AFUA_2G00620)"/>
    <property type="match status" value="1"/>
</dbReference>
<dbReference type="InterPro" id="IPR037461">
    <property type="entry name" value="CtCE2-like_dom"/>
</dbReference>
<feature type="domain" description="Carbohydrate esterase 2 N-terminal" evidence="3">
    <location>
        <begin position="51"/>
        <end position="145"/>
    </location>
</feature>
<name>A0ABN1EX36_9PROT</name>
<keyword evidence="4" id="KW-0378">Hydrolase</keyword>
<evidence type="ECO:0000313" key="5">
    <source>
        <dbReference type="Proteomes" id="UP001499951"/>
    </source>
</evidence>